<dbReference type="SUPFAM" id="SSF49899">
    <property type="entry name" value="Concanavalin A-like lectins/glucanases"/>
    <property type="match status" value="1"/>
</dbReference>
<dbReference type="Pfam" id="PF13385">
    <property type="entry name" value="Laminin_G_3"/>
    <property type="match status" value="1"/>
</dbReference>
<feature type="domain" description="LamG-like jellyroll fold" evidence="4">
    <location>
        <begin position="485"/>
        <end position="626"/>
    </location>
</feature>
<evidence type="ECO:0000313" key="5">
    <source>
        <dbReference type="EMBL" id="MFC4495206.1"/>
    </source>
</evidence>
<evidence type="ECO:0000256" key="2">
    <source>
        <dbReference type="ARBA" id="ARBA00023157"/>
    </source>
</evidence>
<dbReference type="Proteomes" id="UP001595997">
    <property type="component" value="Unassembled WGS sequence"/>
</dbReference>
<evidence type="ECO:0000256" key="3">
    <source>
        <dbReference type="SAM" id="MobiDB-lite"/>
    </source>
</evidence>
<feature type="region of interest" description="Disordered" evidence="3">
    <location>
        <begin position="361"/>
        <end position="460"/>
    </location>
</feature>
<evidence type="ECO:0000259" key="4">
    <source>
        <dbReference type="SMART" id="SM00560"/>
    </source>
</evidence>
<dbReference type="RefSeq" id="WP_386447588.1">
    <property type="nucleotide sequence ID" value="NZ_JBHSFH010000006.1"/>
</dbReference>
<sequence length="635" mass="66114">MNLSDAELLRLVRARGETSVSALHELEQRHFPAVRAFAAVSAVHPHAAGELAYRAWQAALRQQVDGGAGGAVRPCALSWVLRTASGWARGNHRVALNPQLAAWADATGAMMPGDSAAAGSPFSLAARAFAGLPYHSQTILWHQTVEGDDSALTGRLTGTGPGEVSLLLRRALEEFYSSYVQVLRDGMHDECLRYHRLVLAYADTRSANIATEVAPHLERCARCSGAVADLGSVRYDCGALLAQALLPWGGPKHAARGVNEDVTRVSLMPGADMTGTAATGALPAGGWTSEGPMPAYPGAGSQGFAGQATGKGRHAALAAGATGSARTNGRRRADLVVRCTALAGVCTVGAAFAFGFVGGSTTGNPQSKGPSLSAKEEPAPVKTPSPSRATATAKSTSQPPPKPSKTQAPSPEPSKTRPSPPSVGNAAVQWLFNKADGPSVTPDSSGNGKDGSLFGASRPRPVNGVLPLDGSQFVASQGPLVDTSSSFSVSAQVKLNRTDVSQTVVSQDSSEASAFMLRYDADESHWEMRIPERDAEDAEAEADEAASESGVRAGEPTHLTGVYDDAADEVRLYVDGRLAQTVARESDFASSERFIVGRGLSDNKFFQGLDGTVDDVQAFGKAISSAEARSLAQKS</sequence>
<keyword evidence="2" id="KW-1015">Disulfide bond</keyword>
<dbReference type="SMART" id="SM00560">
    <property type="entry name" value="LamGL"/>
    <property type="match status" value="1"/>
</dbReference>
<feature type="region of interest" description="Disordered" evidence="3">
    <location>
        <begin position="533"/>
        <end position="558"/>
    </location>
</feature>
<organism evidence="5 6">
    <name type="scientific">Streptomyces ovatisporus</name>
    <dbReference type="NCBI Taxonomy" id="1128682"/>
    <lineage>
        <taxon>Bacteria</taxon>
        <taxon>Bacillati</taxon>
        <taxon>Actinomycetota</taxon>
        <taxon>Actinomycetes</taxon>
        <taxon>Kitasatosporales</taxon>
        <taxon>Streptomycetaceae</taxon>
        <taxon>Streptomyces</taxon>
    </lineage>
</organism>
<gene>
    <name evidence="5" type="ORF">ACFPA8_13800</name>
</gene>
<accession>A0ABV9AC66</accession>
<dbReference type="InterPro" id="IPR006558">
    <property type="entry name" value="LamG-like"/>
</dbReference>
<keyword evidence="1" id="KW-0732">Signal</keyword>
<dbReference type="EMBL" id="JBHSFH010000006">
    <property type="protein sequence ID" value="MFC4495206.1"/>
    <property type="molecule type" value="Genomic_DNA"/>
</dbReference>
<dbReference type="Gene3D" id="2.60.120.200">
    <property type="match status" value="1"/>
</dbReference>
<protein>
    <submittedName>
        <fullName evidence="5">LamG-like jellyroll fold domain-containing protein</fullName>
    </submittedName>
</protein>
<keyword evidence="6" id="KW-1185">Reference proteome</keyword>
<proteinExistence type="predicted"/>
<dbReference type="InterPro" id="IPR013320">
    <property type="entry name" value="ConA-like_dom_sf"/>
</dbReference>
<comment type="caution">
    <text evidence="5">The sequence shown here is derived from an EMBL/GenBank/DDBJ whole genome shotgun (WGS) entry which is preliminary data.</text>
</comment>
<evidence type="ECO:0000256" key="1">
    <source>
        <dbReference type="ARBA" id="ARBA00022729"/>
    </source>
</evidence>
<evidence type="ECO:0000313" key="6">
    <source>
        <dbReference type="Proteomes" id="UP001595997"/>
    </source>
</evidence>
<reference evidence="6" key="1">
    <citation type="journal article" date="2019" name="Int. J. Syst. Evol. Microbiol.">
        <title>The Global Catalogue of Microorganisms (GCM) 10K type strain sequencing project: providing services to taxonomists for standard genome sequencing and annotation.</title>
        <authorList>
            <consortium name="The Broad Institute Genomics Platform"/>
            <consortium name="The Broad Institute Genome Sequencing Center for Infectious Disease"/>
            <person name="Wu L."/>
            <person name="Ma J."/>
        </authorList>
    </citation>
    <scope>NUCLEOTIDE SEQUENCE [LARGE SCALE GENOMIC DNA]</scope>
    <source>
        <strain evidence="6">CGMCC 4.7357</strain>
    </source>
</reference>
<name>A0ABV9AC66_9ACTN</name>
<feature type="compositionally biased region" description="Acidic residues" evidence="3">
    <location>
        <begin position="534"/>
        <end position="546"/>
    </location>
</feature>